<name>A0A371GWB1_MUCPR</name>
<gene>
    <name evidence="1" type="ORF">CR513_22749</name>
</gene>
<keyword evidence="2" id="KW-1185">Reference proteome</keyword>
<evidence type="ECO:0000313" key="1">
    <source>
        <dbReference type="EMBL" id="RDX94831.1"/>
    </source>
</evidence>
<evidence type="ECO:0000313" key="2">
    <source>
        <dbReference type="Proteomes" id="UP000257109"/>
    </source>
</evidence>
<feature type="non-terminal residue" evidence="1">
    <location>
        <position position="1"/>
    </location>
</feature>
<dbReference type="OrthoDB" id="1933708at2759"/>
<protein>
    <submittedName>
        <fullName evidence="1">Uncharacterized protein</fullName>
    </submittedName>
</protein>
<reference evidence="1" key="1">
    <citation type="submission" date="2018-05" db="EMBL/GenBank/DDBJ databases">
        <title>Draft genome of Mucuna pruriens seed.</title>
        <authorList>
            <person name="Nnadi N.E."/>
            <person name="Vos R."/>
            <person name="Hasami M.H."/>
            <person name="Devisetty U.K."/>
            <person name="Aguiy J.C."/>
        </authorList>
    </citation>
    <scope>NUCLEOTIDE SEQUENCE [LARGE SCALE GENOMIC DNA]</scope>
    <source>
        <strain evidence="1">JCA_2017</strain>
    </source>
</reference>
<dbReference type="AlphaFoldDB" id="A0A371GWB1"/>
<accession>A0A371GWB1</accession>
<organism evidence="1 2">
    <name type="scientific">Mucuna pruriens</name>
    <name type="common">Velvet bean</name>
    <name type="synonym">Dolichos pruriens</name>
    <dbReference type="NCBI Taxonomy" id="157652"/>
    <lineage>
        <taxon>Eukaryota</taxon>
        <taxon>Viridiplantae</taxon>
        <taxon>Streptophyta</taxon>
        <taxon>Embryophyta</taxon>
        <taxon>Tracheophyta</taxon>
        <taxon>Spermatophyta</taxon>
        <taxon>Magnoliopsida</taxon>
        <taxon>eudicotyledons</taxon>
        <taxon>Gunneridae</taxon>
        <taxon>Pentapetalae</taxon>
        <taxon>rosids</taxon>
        <taxon>fabids</taxon>
        <taxon>Fabales</taxon>
        <taxon>Fabaceae</taxon>
        <taxon>Papilionoideae</taxon>
        <taxon>50 kb inversion clade</taxon>
        <taxon>NPAAA clade</taxon>
        <taxon>indigoferoid/millettioid clade</taxon>
        <taxon>Phaseoleae</taxon>
        <taxon>Mucuna</taxon>
    </lineage>
</organism>
<dbReference type="Proteomes" id="UP000257109">
    <property type="component" value="Unassembled WGS sequence"/>
</dbReference>
<dbReference type="EMBL" id="QJKJ01004271">
    <property type="protein sequence ID" value="RDX94831.1"/>
    <property type="molecule type" value="Genomic_DNA"/>
</dbReference>
<sequence>MLGLYCIRKFYEKDIEFSEPFAILCVSMRSIRQFLVKEAHEGGLMGYFGELKTSDVLNEHFF</sequence>
<proteinExistence type="predicted"/>
<comment type="caution">
    <text evidence="1">The sequence shown here is derived from an EMBL/GenBank/DDBJ whole genome shotgun (WGS) entry which is preliminary data.</text>
</comment>